<evidence type="ECO:0000256" key="1">
    <source>
        <dbReference type="ARBA" id="ARBA00001255"/>
    </source>
</evidence>
<dbReference type="InterPro" id="IPR002252">
    <property type="entry name" value="Glyco_hydro_36"/>
</dbReference>
<dbReference type="RefSeq" id="WP_101641767.1">
    <property type="nucleotide sequence ID" value="NZ_PGUY01000031.1"/>
</dbReference>
<evidence type="ECO:0000256" key="7">
    <source>
        <dbReference type="PIRSR" id="PIRSR005536-2"/>
    </source>
</evidence>
<comment type="caution">
    <text evidence="10">The sequence shown here is derived from an EMBL/GenBank/DDBJ whole genome shotgun (WGS) entry which is preliminary data.</text>
</comment>
<protein>
    <recommendedName>
        <fullName evidence="2 5">Alpha-galactosidase</fullName>
        <ecNumber evidence="2 5">3.2.1.22</ecNumber>
    </recommendedName>
</protein>
<feature type="active site" description="Proton donor" evidence="6">
    <location>
        <position position="520"/>
    </location>
</feature>
<evidence type="ECO:0000256" key="5">
    <source>
        <dbReference type="PIRNR" id="PIRNR005536"/>
    </source>
</evidence>
<evidence type="ECO:0000256" key="2">
    <source>
        <dbReference type="ARBA" id="ARBA00012755"/>
    </source>
</evidence>
<dbReference type="Gene3D" id="3.20.20.70">
    <property type="entry name" value="Aldolase class I"/>
    <property type="match status" value="1"/>
</dbReference>
<dbReference type="PANTHER" id="PTHR43053">
    <property type="entry name" value="GLYCOSIDASE FAMILY 31"/>
    <property type="match status" value="1"/>
</dbReference>
<feature type="binding site" evidence="7">
    <location>
        <position position="415"/>
    </location>
    <ligand>
        <name>substrate</name>
    </ligand>
</feature>
<dbReference type="PRINTS" id="PR00743">
    <property type="entry name" value="GLHYDRLASE36"/>
</dbReference>
<accession>A0A2N5M6K3</accession>
<evidence type="ECO:0000313" key="10">
    <source>
        <dbReference type="EMBL" id="PLT29923.1"/>
    </source>
</evidence>
<evidence type="ECO:0000256" key="3">
    <source>
        <dbReference type="ARBA" id="ARBA00022801"/>
    </source>
</evidence>
<dbReference type="OrthoDB" id="9758822at2"/>
<comment type="similarity">
    <text evidence="5">Belongs to the glycosyl hydrolase.</text>
</comment>
<evidence type="ECO:0000259" key="8">
    <source>
        <dbReference type="Pfam" id="PF16874"/>
    </source>
</evidence>
<evidence type="ECO:0000313" key="11">
    <source>
        <dbReference type="Proteomes" id="UP000234748"/>
    </source>
</evidence>
<dbReference type="InterPro" id="IPR050985">
    <property type="entry name" value="Alpha-glycosidase_related"/>
</dbReference>
<sequence length="715" mass="82809">MGIRVRRDQRVFSLDGKNSSYIFCIDKDGSLLHLYWGGKISSLDDFDLPVSKGISTFEAKEDIMPEEFTAWGQLRYKEPSIKASLGDGTRDLHLVYEGFEAEDDTLSVMLADAFYRLKIQLVYKIYPDFDMIERYILLKNEDKYELTIQKIYSGEWNFMGTNYYITNVQGTWANEGNVFRNKINPGKHVLESRKGITSHNHSPYFMVDAHAEEHRGEVYFGILSHSGNFKLTLEQQPFGHTRILLGINDFDSVITVSSEESFKTPSVIFGYTKAGFNGASNTLNQFSLKCLIPEEHRETERPVLYNSWEAVRFNVNHENQAELAEKAAALGVELFVVDDGWFKNRKHSSSGLGDWYPDEDKFPEGLDPLIKKVKNLNMQFGLWIEPEMVNPDSYLFRMHPDWVYGFENREHSLSRKQLILNLTKQEVRNYVFYVLDQLLTKHDISYIKWDMNRPFSEPGALNLPKEKQQEIWILHNRHVFEIIKKLRNRHPHVLWEACASGGGRVNFEALQYFDQFWPSDNTDALDRLSIQRGFSMAYPIKTMASWVTDSPNIYSKRELPMKFRCHTAMMGTMGVGCNLQSLTAEELNILSENIAYYKKIRPIIQEGHFYRLSFISDSGYHAVQYTKNQRSVIFALQKGRTRKGKHLTLKLKNLKPESRYCISYNGKVAAIKSGDYLMNAGIRLHMEGEYDSCVFEVFPKMGELYKSNKGKISLF</sequence>
<dbReference type="InterPro" id="IPR031705">
    <property type="entry name" value="Glyco_hydro_36_C"/>
</dbReference>
<feature type="binding site" evidence="7">
    <location>
        <begin position="338"/>
        <end position="339"/>
    </location>
    <ligand>
        <name>substrate</name>
    </ligand>
</feature>
<dbReference type="SUPFAM" id="SSF51445">
    <property type="entry name" value="(Trans)glycosidases"/>
    <property type="match status" value="1"/>
</dbReference>
<dbReference type="GO" id="GO:0016052">
    <property type="term" value="P:carbohydrate catabolic process"/>
    <property type="evidence" value="ECO:0007669"/>
    <property type="project" value="InterPro"/>
</dbReference>
<feature type="active site" description="Nucleophile" evidence="6">
    <location>
        <position position="450"/>
    </location>
</feature>
<feature type="binding site" evidence="7">
    <location>
        <position position="172"/>
    </location>
    <ligand>
        <name>substrate</name>
    </ligand>
</feature>
<dbReference type="Pfam" id="PF16874">
    <property type="entry name" value="Glyco_hydro_36C"/>
    <property type="match status" value="1"/>
</dbReference>
<dbReference type="Proteomes" id="UP000234748">
    <property type="component" value="Unassembled WGS sequence"/>
</dbReference>
<comment type="catalytic activity">
    <reaction evidence="1 5">
        <text>Hydrolysis of terminal, non-reducing alpha-D-galactose residues in alpha-D-galactosides, including galactose oligosaccharides, galactomannans and galactolipids.</text>
        <dbReference type="EC" id="3.2.1.22"/>
    </reaction>
</comment>
<dbReference type="InterPro" id="IPR013780">
    <property type="entry name" value="Glyco_hydro_b"/>
</dbReference>
<dbReference type="Gene3D" id="2.60.40.1180">
    <property type="entry name" value="Golgi alpha-mannosidase II"/>
    <property type="match status" value="1"/>
</dbReference>
<feature type="binding site" evidence="7">
    <location>
        <position position="520"/>
    </location>
    <ligand>
        <name>substrate</name>
    </ligand>
</feature>
<feature type="binding site" evidence="7">
    <location>
        <position position="498"/>
    </location>
    <ligand>
        <name>substrate</name>
    </ligand>
</feature>
<keyword evidence="4 5" id="KW-0326">Glycosidase</keyword>
<evidence type="ECO:0000256" key="4">
    <source>
        <dbReference type="ARBA" id="ARBA00023295"/>
    </source>
</evidence>
<dbReference type="EC" id="3.2.1.22" evidence="2 5"/>
<proteinExistence type="inferred from homology"/>
<gene>
    <name evidence="10" type="ORF">CUU66_10350</name>
</gene>
<feature type="domain" description="Glycosyl hydrolase family 36 N-terminal" evidence="9">
    <location>
        <begin position="29"/>
        <end position="253"/>
    </location>
</feature>
<dbReference type="PIRSF" id="PIRSF005536">
    <property type="entry name" value="Agal"/>
    <property type="match status" value="1"/>
</dbReference>
<dbReference type="GO" id="GO:0004557">
    <property type="term" value="F:alpha-galactosidase activity"/>
    <property type="evidence" value="ECO:0007669"/>
    <property type="project" value="UniProtKB-UniRule"/>
</dbReference>
<name>A0A2N5M6K3_9BACI</name>
<keyword evidence="11" id="KW-1185">Reference proteome</keyword>
<dbReference type="InterPro" id="IPR013785">
    <property type="entry name" value="Aldolase_TIM"/>
</dbReference>
<dbReference type="PANTHER" id="PTHR43053:SF3">
    <property type="entry name" value="ALPHA-GALACTOSIDASE C-RELATED"/>
    <property type="match status" value="1"/>
</dbReference>
<dbReference type="Pfam" id="PF16875">
    <property type="entry name" value="Glyco_hydro_36N"/>
    <property type="match status" value="1"/>
</dbReference>
<dbReference type="Gene3D" id="2.70.98.60">
    <property type="entry name" value="alpha-galactosidase from lactobacil brevis"/>
    <property type="match status" value="1"/>
</dbReference>
<dbReference type="AlphaFoldDB" id="A0A2N5M6K3"/>
<keyword evidence="3 5" id="KW-0378">Hydrolase</keyword>
<reference evidence="10 11" key="1">
    <citation type="submission" date="2017-11" db="EMBL/GenBank/DDBJ databases">
        <title>Comparitive Functional Genomics of Dry Heat Resistant strains isolated from the Viking Spacecraft.</title>
        <authorList>
            <person name="Seuylemezian A."/>
            <person name="Cooper K."/>
            <person name="Vaishampayan P."/>
        </authorList>
    </citation>
    <scope>NUCLEOTIDE SEQUENCE [LARGE SCALE GENOMIC DNA]</scope>
    <source>
        <strain evidence="10 11">V1-29</strain>
    </source>
</reference>
<dbReference type="CDD" id="cd14791">
    <property type="entry name" value="GH36"/>
    <property type="match status" value="1"/>
</dbReference>
<dbReference type="Pfam" id="PF02065">
    <property type="entry name" value="Melibiase"/>
    <property type="match status" value="1"/>
</dbReference>
<dbReference type="InterPro" id="IPR031704">
    <property type="entry name" value="Glyco_hydro_36_N"/>
</dbReference>
<organism evidence="10 11">
    <name type="scientific">Peribacillus deserti</name>
    <dbReference type="NCBI Taxonomy" id="673318"/>
    <lineage>
        <taxon>Bacteria</taxon>
        <taxon>Bacillati</taxon>
        <taxon>Bacillota</taxon>
        <taxon>Bacilli</taxon>
        <taxon>Bacillales</taxon>
        <taxon>Bacillaceae</taxon>
        <taxon>Peribacillus</taxon>
    </lineage>
</organism>
<dbReference type="FunFam" id="3.20.20.70:FF:000118">
    <property type="entry name" value="Alpha-galactosidase"/>
    <property type="match status" value="1"/>
</dbReference>
<feature type="binding site" evidence="7">
    <location>
        <begin position="448"/>
        <end position="452"/>
    </location>
    <ligand>
        <name>substrate</name>
    </ligand>
</feature>
<dbReference type="InterPro" id="IPR038417">
    <property type="entry name" value="Alpga-gal_N_sf"/>
</dbReference>
<evidence type="ECO:0000259" key="9">
    <source>
        <dbReference type="Pfam" id="PF16875"/>
    </source>
</evidence>
<evidence type="ECO:0000256" key="6">
    <source>
        <dbReference type="PIRSR" id="PIRSR005536-1"/>
    </source>
</evidence>
<dbReference type="InterPro" id="IPR017853">
    <property type="entry name" value="GH"/>
</dbReference>
<dbReference type="EMBL" id="PGUY01000031">
    <property type="protein sequence ID" value="PLT29923.1"/>
    <property type="molecule type" value="Genomic_DNA"/>
</dbReference>
<feature type="domain" description="Glycosyl hydrolase family 36 C-terminal" evidence="8">
    <location>
        <begin position="622"/>
        <end position="695"/>
    </location>
</feature>